<organism evidence="9 12">
    <name type="scientific">Adineta ricciae</name>
    <name type="common">Rotifer</name>
    <dbReference type="NCBI Taxonomy" id="249248"/>
    <lineage>
        <taxon>Eukaryota</taxon>
        <taxon>Metazoa</taxon>
        <taxon>Spiralia</taxon>
        <taxon>Gnathifera</taxon>
        <taxon>Rotifera</taxon>
        <taxon>Eurotatoria</taxon>
        <taxon>Bdelloidea</taxon>
        <taxon>Adinetida</taxon>
        <taxon>Adinetidae</taxon>
        <taxon>Adineta</taxon>
    </lineage>
</organism>
<feature type="region of interest" description="Disordered" evidence="3">
    <location>
        <begin position="776"/>
        <end position="815"/>
    </location>
</feature>
<evidence type="ECO:0000256" key="5">
    <source>
        <dbReference type="SAM" id="SignalP"/>
    </source>
</evidence>
<evidence type="ECO:0000256" key="1">
    <source>
        <dbReference type="PROSITE-ProRule" id="PRU00703"/>
    </source>
</evidence>
<sequence>MFIFRFLLLSLMVISIQTFAIIPQNEQNVLRQTIEKKSVPLDISTTFIRAMYPVGEGEKSFNGQNNQEWEIQRESDTRFAIYGENLNNSLLSFTTHAESCIWERKDRIYRLQVNESNPNSHIGELAYITLHLPFYNSTLYLCVTPPDSNRAFHQGNTPLLKLRVTRRALPVWATILFLICLLILSGLFSGLNLGLMSLTPHDLKVIQEAGTANDQKYAKRIYPVRKHGNFLLCTILLGNVLVNSTTTILLDSLISGAMAVACATLAIVIFGEIMPQAICSRHGLKVGSQTVLLTKLFMLLTFPISYPLSKLLDTILGEEVGARYTRDQMGALLKHTTTTDIEDREKIMMTGVLSLKAKKIRGVMTNLEDVFMLEANRIVDDELVLNVYGYGYSRIPVYEGQKNNIIGLVYARDFALPDTDSGKFTVRNIMNFCKHRYGTSITPDDSSYDVFNLFKKEQYHLGVVVEYDNTSEKDPRAKAIGIVTLEDIIEEMIQEEIVDETDVFTDNRRKVRNVLSQAQDFSVFIGHNSNEAISKISAQMKVAIFQFLSTSVEPFKEKYISPNILSLLLNADLYKEYEFNEDEAKSGKTTYIYEYGKAVDYFVLIVNGNAELETGKEKIVSEIGSFYYFGASALYSPDEKIDDLIRSKSNKFRPFTPDFSLRVSETVQILRIRRVHWLAAVRATYFERKQTPNDNASLLDSSGKKVDLLAQELEKVDNVDPVNATGSIAEEQTRQRTSSLALTVASDSGVDYEKILAEQFDKSDITNSNKILSNMTINSERNTPTLTEKRRKQLFRSSTTTAATPPSLTGESPKY</sequence>
<dbReference type="PROSITE" id="PS51371">
    <property type="entry name" value="CBS"/>
    <property type="match status" value="1"/>
</dbReference>
<protein>
    <recommendedName>
        <fullName evidence="13">Metal transporter CNNM4</fullName>
    </recommendedName>
</protein>
<comment type="caution">
    <text evidence="9">The sequence shown here is derived from an EMBL/GenBank/DDBJ whole genome shotgun (WGS) entry which is preliminary data.</text>
</comment>
<dbReference type="GO" id="GO:0005886">
    <property type="term" value="C:plasma membrane"/>
    <property type="evidence" value="ECO:0007669"/>
    <property type="project" value="TreeGrafter"/>
</dbReference>
<dbReference type="AlphaFoldDB" id="A0A814UQC5"/>
<gene>
    <name evidence="9" type="ORF">EDS130_LOCUS24066</name>
    <name evidence="10" type="ORF">XAT740_LOCUS48994</name>
</gene>
<dbReference type="Pfam" id="PF00571">
    <property type="entry name" value="CBS"/>
    <property type="match status" value="1"/>
</dbReference>
<feature type="domain" description="Cyclic nucleotide-binding" evidence="6">
    <location>
        <begin position="591"/>
        <end position="649"/>
    </location>
</feature>
<reference evidence="9" key="1">
    <citation type="submission" date="2021-02" db="EMBL/GenBank/DDBJ databases">
        <authorList>
            <person name="Nowell W R."/>
        </authorList>
    </citation>
    <scope>NUCLEOTIDE SEQUENCE</scope>
</reference>
<dbReference type="GO" id="GO:0022857">
    <property type="term" value="F:transmembrane transporter activity"/>
    <property type="evidence" value="ECO:0007669"/>
    <property type="project" value="TreeGrafter"/>
</dbReference>
<proteinExistence type="predicted"/>
<feature type="transmembrane region" description="Helical" evidence="4">
    <location>
        <begin position="171"/>
        <end position="195"/>
    </location>
</feature>
<accession>A0A814UQC5</accession>
<feature type="chain" id="PRO_5036226127" description="Metal transporter CNNM4" evidence="5">
    <location>
        <begin position="19"/>
        <end position="815"/>
    </location>
</feature>
<evidence type="ECO:0000256" key="2">
    <source>
        <dbReference type="PROSITE-ProRule" id="PRU01193"/>
    </source>
</evidence>
<dbReference type="PROSITE" id="PS50042">
    <property type="entry name" value="CNMP_BINDING_3"/>
    <property type="match status" value="1"/>
</dbReference>
<keyword evidence="1" id="KW-0129">CBS domain</keyword>
<dbReference type="PANTHER" id="PTHR12064">
    <property type="entry name" value="METAL TRANSPORTER CNNM"/>
    <property type="match status" value="1"/>
</dbReference>
<feature type="domain" description="CBS" evidence="7">
    <location>
        <begin position="430"/>
        <end position="500"/>
    </location>
</feature>
<evidence type="ECO:0000256" key="3">
    <source>
        <dbReference type="SAM" id="MobiDB-lite"/>
    </source>
</evidence>
<dbReference type="Proteomes" id="UP000663828">
    <property type="component" value="Unassembled WGS sequence"/>
</dbReference>
<dbReference type="Gene3D" id="2.60.120.10">
    <property type="entry name" value="Jelly Rolls"/>
    <property type="match status" value="1"/>
</dbReference>
<evidence type="ECO:0000256" key="4">
    <source>
        <dbReference type="SAM" id="Phobius"/>
    </source>
</evidence>
<feature type="compositionally biased region" description="Polar residues" evidence="3">
    <location>
        <begin position="776"/>
        <end position="786"/>
    </location>
</feature>
<dbReference type="PROSITE" id="PS51846">
    <property type="entry name" value="CNNM"/>
    <property type="match status" value="1"/>
</dbReference>
<dbReference type="InterPro" id="IPR045095">
    <property type="entry name" value="ACDP"/>
</dbReference>
<evidence type="ECO:0000313" key="9">
    <source>
        <dbReference type="EMBL" id="CAF1177729.1"/>
    </source>
</evidence>
<feature type="transmembrane region" description="Helical" evidence="4">
    <location>
        <begin position="229"/>
        <end position="250"/>
    </location>
</feature>
<feature type="compositionally biased region" description="Low complexity" evidence="3">
    <location>
        <begin position="797"/>
        <end position="807"/>
    </location>
</feature>
<dbReference type="GO" id="GO:0010960">
    <property type="term" value="P:magnesium ion homeostasis"/>
    <property type="evidence" value="ECO:0007669"/>
    <property type="project" value="InterPro"/>
</dbReference>
<dbReference type="InterPro" id="IPR000595">
    <property type="entry name" value="cNMP-bd_dom"/>
</dbReference>
<feature type="transmembrane region" description="Helical" evidence="4">
    <location>
        <begin position="286"/>
        <end position="306"/>
    </location>
</feature>
<dbReference type="EMBL" id="CAJNOJ010000134">
    <property type="protein sequence ID" value="CAF1177729.1"/>
    <property type="molecule type" value="Genomic_DNA"/>
</dbReference>
<feature type="domain" description="CNNM transmembrane" evidence="8">
    <location>
        <begin position="167"/>
        <end position="348"/>
    </location>
</feature>
<dbReference type="PANTHER" id="PTHR12064:SF94">
    <property type="entry name" value="UNEXTENDED PROTEIN"/>
    <property type="match status" value="1"/>
</dbReference>
<evidence type="ECO:0008006" key="13">
    <source>
        <dbReference type="Google" id="ProtNLM"/>
    </source>
</evidence>
<name>A0A814UQC5_ADIRI</name>
<dbReference type="InterPro" id="IPR000644">
    <property type="entry name" value="CBS_dom"/>
</dbReference>
<dbReference type="InterPro" id="IPR002550">
    <property type="entry name" value="CNNM"/>
</dbReference>
<evidence type="ECO:0000259" key="8">
    <source>
        <dbReference type="PROSITE" id="PS51846"/>
    </source>
</evidence>
<dbReference type="Pfam" id="PF01595">
    <property type="entry name" value="CNNM"/>
    <property type="match status" value="1"/>
</dbReference>
<dbReference type="Pfam" id="PF25562">
    <property type="entry name" value="CNBH_CNNM2_C"/>
    <property type="match status" value="1"/>
</dbReference>
<dbReference type="SUPFAM" id="SSF51206">
    <property type="entry name" value="cAMP-binding domain-like"/>
    <property type="match status" value="1"/>
</dbReference>
<keyword evidence="2 4" id="KW-1133">Transmembrane helix</keyword>
<evidence type="ECO:0000259" key="6">
    <source>
        <dbReference type="PROSITE" id="PS50042"/>
    </source>
</evidence>
<evidence type="ECO:0000259" key="7">
    <source>
        <dbReference type="PROSITE" id="PS51371"/>
    </source>
</evidence>
<evidence type="ECO:0000313" key="12">
    <source>
        <dbReference type="Proteomes" id="UP000663852"/>
    </source>
</evidence>
<evidence type="ECO:0000313" key="11">
    <source>
        <dbReference type="Proteomes" id="UP000663828"/>
    </source>
</evidence>
<keyword evidence="2 4" id="KW-0472">Membrane</keyword>
<dbReference type="OrthoDB" id="5353557at2759"/>
<keyword evidence="11" id="KW-1185">Reference proteome</keyword>
<dbReference type="EMBL" id="CAJNOR010007149">
    <property type="protein sequence ID" value="CAF1611757.1"/>
    <property type="molecule type" value="Genomic_DNA"/>
</dbReference>
<feature type="transmembrane region" description="Helical" evidence="4">
    <location>
        <begin position="256"/>
        <end position="274"/>
    </location>
</feature>
<dbReference type="Proteomes" id="UP000663852">
    <property type="component" value="Unassembled WGS sequence"/>
</dbReference>
<dbReference type="Gene3D" id="3.10.580.10">
    <property type="entry name" value="CBS-domain"/>
    <property type="match status" value="1"/>
</dbReference>
<dbReference type="InterPro" id="IPR014710">
    <property type="entry name" value="RmlC-like_jellyroll"/>
</dbReference>
<keyword evidence="5" id="KW-0732">Signal</keyword>
<evidence type="ECO:0000313" key="10">
    <source>
        <dbReference type="EMBL" id="CAF1611757.1"/>
    </source>
</evidence>
<keyword evidence="2 4" id="KW-0812">Transmembrane</keyword>
<dbReference type="InterPro" id="IPR018490">
    <property type="entry name" value="cNMP-bd_dom_sf"/>
</dbReference>
<dbReference type="SUPFAM" id="SSF54631">
    <property type="entry name" value="CBS-domain pair"/>
    <property type="match status" value="1"/>
</dbReference>
<dbReference type="InterPro" id="IPR046342">
    <property type="entry name" value="CBS_dom_sf"/>
</dbReference>
<feature type="signal peptide" evidence="5">
    <location>
        <begin position="1"/>
        <end position="18"/>
    </location>
</feature>